<evidence type="ECO:0000313" key="2">
    <source>
        <dbReference type="Proteomes" id="UP000241462"/>
    </source>
</evidence>
<evidence type="ECO:0000313" key="1">
    <source>
        <dbReference type="EMBL" id="PSS03893.1"/>
    </source>
</evidence>
<keyword evidence="2" id="KW-1185">Reference proteome</keyword>
<dbReference type="EMBL" id="KZ678373">
    <property type="protein sequence ID" value="PSS03893.1"/>
    <property type="molecule type" value="Genomic_DNA"/>
</dbReference>
<name>A0A2T3ANA6_9PEZI</name>
<proteinExistence type="predicted"/>
<dbReference type="Proteomes" id="UP000241462">
    <property type="component" value="Unassembled WGS sequence"/>
</dbReference>
<dbReference type="AlphaFoldDB" id="A0A2T3ANA6"/>
<gene>
    <name evidence="1" type="ORF">BD289DRAFT_449318</name>
</gene>
<reference evidence="1 2" key="1">
    <citation type="journal article" date="2018" name="Mycol. Prog.">
        <title>Coniella lustricola, a new species from submerged detritus.</title>
        <authorList>
            <person name="Raudabaugh D.B."/>
            <person name="Iturriaga T."/>
            <person name="Carver A."/>
            <person name="Mondo S."/>
            <person name="Pangilinan J."/>
            <person name="Lipzen A."/>
            <person name="He G."/>
            <person name="Amirebrahimi M."/>
            <person name="Grigoriev I.V."/>
            <person name="Miller A.N."/>
        </authorList>
    </citation>
    <scope>NUCLEOTIDE SEQUENCE [LARGE SCALE GENOMIC DNA]</scope>
    <source>
        <strain evidence="1 2">B22-T-1</strain>
    </source>
</reference>
<accession>A0A2T3ANA6</accession>
<sequence>MSVSQPGGGGVVVVDDGRRMVKRQRVRVRGRERVREDSRVQPGEECVREEKRISGVGVCTGRTVKARGVARGQQRYRGLGSENGVETTLGLSRKATTATLPALPRGTWQVLDGVLGLQWAAVGFSGLGWAGLGCWAAWAAWVGSGDPCGPSKRWGWPASASASATKAADDGTLAMVQVTDWQLGLASELAWLASSGQRARRATSQ</sequence>
<organism evidence="1 2">
    <name type="scientific">Coniella lustricola</name>
    <dbReference type="NCBI Taxonomy" id="2025994"/>
    <lineage>
        <taxon>Eukaryota</taxon>
        <taxon>Fungi</taxon>
        <taxon>Dikarya</taxon>
        <taxon>Ascomycota</taxon>
        <taxon>Pezizomycotina</taxon>
        <taxon>Sordariomycetes</taxon>
        <taxon>Sordariomycetidae</taxon>
        <taxon>Diaporthales</taxon>
        <taxon>Schizoparmaceae</taxon>
        <taxon>Coniella</taxon>
    </lineage>
</organism>
<protein>
    <submittedName>
        <fullName evidence="1">Uncharacterized protein</fullName>
    </submittedName>
</protein>
<dbReference type="InParanoid" id="A0A2T3ANA6"/>